<proteinExistence type="predicted"/>
<evidence type="ECO:0000313" key="2">
    <source>
        <dbReference type="EMBL" id="CAF1196795.1"/>
    </source>
</evidence>
<protein>
    <submittedName>
        <fullName evidence="3">Uncharacterized protein</fullName>
    </submittedName>
</protein>
<dbReference type="Proteomes" id="UP000663824">
    <property type="component" value="Unassembled WGS sequence"/>
</dbReference>
<evidence type="ECO:0000313" key="5">
    <source>
        <dbReference type="EMBL" id="CAF3803785.1"/>
    </source>
</evidence>
<name>A0A816A5T1_9BILA</name>
<gene>
    <name evidence="7" type="ORF">BYL167_LOCUS17269</name>
    <name evidence="2" type="ORF">CJN711_LOCUS11808</name>
    <name evidence="6" type="ORF">GIL414_LOCUS14287</name>
    <name evidence="3" type="ORF">KQP761_LOCUS21433</name>
    <name evidence="4" type="ORF">MBJ925_LOCUS19299</name>
    <name evidence="5" type="ORF">SMN809_LOCUS1330</name>
</gene>
<dbReference type="EMBL" id="CAJOBH010006798">
    <property type="protein sequence ID" value="CAF4066575.1"/>
    <property type="molecule type" value="Genomic_DNA"/>
</dbReference>
<dbReference type="Proteomes" id="UP000663834">
    <property type="component" value="Unassembled WGS sequence"/>
</dbReference>
<evidence type="ECO:0000313" key="7">
    <source>
        <dbReference type="EMBL" id="CAF4066575.1"/>
    </source>
</evidence>
<dbReference type="Proteomes" id="UP000681967">
    <property type="component" value="Unassembled WGS sequence"/>
</dbReference>
<sequence>MQQCMPLYLLWILCCSCSTNNYVLGCNASTDNWHDNILLRLLQTQCTTYSSFNEQQQHLSMDRSINNHIRDLPNFKPIKPYILLFIDRTHSFFILDELIRQAMRTKIFTIVPKINGTYANRLFLHIELIQHTQTIIVLIEYVDVIDKYSRYYYKLRIFFNIVLNSSKIIQRWGNLRHQSIPYTNNDLLSYPQISRAPLIDIQKEFKF</sequence>
<dbReference type="Proteomes" id="UP000681720">
    <property type="component" value="Unassembled WGS sequence"/>
</dbReference>
<dbReference type="AlphaFoldDB" id="A0A816A5T1"/>
<dbReference type="EMBL" id="CAJOBJ010006004">
    <property type="protein sequence ID" value="CAF4048242.1"/>
    <property type="molecule type" value="Genomic_DNA"/>
</dbReference>
<evidence type="ECO:0000313" key="3">
    <source>
        <dbReference type="EMBL" id="CAF1593375.1"/>
    </source>
</evidence>
<dbReference type="EMBL" id="CAJNOV010005066">
    <property type="protein sequence ID" value="CAF1196795.1"/>
    <property type="molecule type" value="Genomic_DNA"/>
</dbReference>
<dbReference type="OrthoDB" id="10029230at2759"/>
<dbReference type="Proteomes" id="UP000663855">
    <property type="component" value="Unassembled WGS sequence"/>
</dbReference>
<evidence type="ECO:0000313" key="6">
    <source>
        <dbReference type="EMBL" id="CAF4048242.1"/>
    </source>
</evidence>
<feature type="chain" id="PRO_5035608453" evidence="1">
    <location>
        <begin position="26"/>
        <end position="207"/>
    </location>
</feature>
<reference evidence="3" key="1">
    <citation type="submission" date="2021-02" db="EMBL/GenBank/DDBJ databases">
        <authorList>
            <person name="Nowell W R."/>
        </authorList>
    </citation>
    <scope>NUCLEOTIDE SEQUENCE</scope>
</reference>
<evidence type="ECO:0000313" key="8">
    <source>
        <dbReference type="Proteomes" id="UP000663834"/>
    </source>
</evidence>
<comment type="caution">
    <text evidence="3">The sequence shown here is derived from an EMBL/GenBank/DDBJ whole genome shotgun (WGS) entry which is preliminary data.</text>
</comment>
<organism evidence="3 8">
    <name type="scientific">Rotaria magnacalcarata</name>
    <dbReference type="NCBI Taxonomy" id="392030"/>
    <lineage>
        <taxon>Eukaryota</taxon>
        <taxon>Metazoa</taxon>
        <taxon>Spiralia</taxon>
        <taxon>Gnathifera</taxon>
        <taxon>Rotifera</taxon>
        <taxon>Eurotatoria</taxon>
        <taxon>Bdelloidea</taxon>
        <taxon>Philodinida</taxon>
        <taxon>Philodinidae</taxon>
        <taxon>Rotaria</taxon>
    </lineage>
</organism>
<evidence type="ECO:0000256" key="1">
    <source>
        <dbReference type="SAM" id="SignalP"/>
    </source>
</evidence>
<evidence type="ECO:0000313" key="4">
    <source>
        <dbReference type="EMBL" id="CAF2084756.1"/>
    </source>
</evidence>
<dbReference type="EMBL" id="CAJNRE010009755">
    <property type="protein sequence ID" value="CAF2084756.1"/>
    <property type="molecule type" value="Genomic_DNA"/>
</dbReference>
<dbReference type="EMBL" id="CAJNOW010011125">
    <property type="protein sequence ID" value="CAF1593375.1"/>
    <property type="molecule type" value="Genomic_DNA"/>
</dbReference>
<dbReference type="Proteomes" id="UP000676336">
    <property type="component" value="Unassembled WGS sequence"/>
</dbReference>
<accession>A0A816A5T1</accession>
<feature type="signal peptide" evidence="1">
    <location>
        <begin position="1"/>
        <end position="25"/>
    </location>
</feature>
<dbReference type="EMBL" id="CAJOBI010000198">
    <property type="protein sequence ID" value="CAF3803785.1"/>
    <property type="molecule type" value="Genomic_DNA"/>
</dbReference>
<keyword evidence="1" id="KW-0732">Signal</keyword>